<accession>A0A368V8J3</accession>
<proteinExistence type="predicted"/>
<evidence type="ECO:0000313" key="1">
    <source>
        <dbReference type="EMBL" id="RCW37426.1"/>
    </source>
</evidence>
<protein>
    <submittedName>
        <fullName evidence="1">Protein involved in gliding motility GldH</fullName>
    </submittedName>
</protein>
<dbReference type="PROSITE" id="PS51257">
    <property type="entry name" value="PROKAR_LIPOPROTEIN"/>
    <property type="match status" value="1"/>
</dbReference>
<organism evidence="1 2">
    <name type="scientific">Marinilabilia salmonicolor</name>
    <dbReference type="NCBI Taxonomy" id="989"/>
    <lineage>
        <taxon>Bacteria</taxon>
        <taxon>Pseudomonadati</taxon>
        <taxon>Bacteroidota</taxon>
        <taxon>Bacteroidia</taxon>
        <taxon>Marinilabiliales</taxon>
        <taxon>Marinilabiliaceae</taxon>
        <taxon>Marinilabilia</taxon>
    </lineage>
</organism>
<dbReference type="NCBIfam" id="TIGR03511">
    <property type="entry name" value="GldH_lipo"/>
    <property type="match status" value="1"/>
</dbReference>
<keyword evidence="2" id="KW-1185">Reference proteome</keyword>
<dbReference type="InterPro" id="IPR020018">
    <property type="entry name" value="Motility-assoc_lipoprot_GldH"/>
</dbReference>
<evidence type="ECO:0000313" key="2">
    <source>
        <dbReference type="Proteomes" id="UP000252733"/>
    </source>
</evidence>
<dbReference type="Proteomes" id="UP000252733">
    <property type="component" value="Unassembled WGS sequence"/>
</dbReference>
<reference evidence="1 2" key="1">
    <citation type="submission" date="2018-07" db="EMBL/GenBank/DDBJ databases">
        <title>Freshwater and sediment microbial communities from various areas in North America, analyzing microbe dynamics in response to fracking.</title>
        <authorList>
            <person name="Lamendella R."/>
        </authorList>
    </citation>
    <scope>NUCLEOTIDE SEQUENCE [LARGE SCALE GENOMIC DNA]</scope>
    <source>
        <strain evidence="1 2">160A</strain>
    </source>
</reference>
<dbReference type="Pfam" id="PF14109">
    <property type="entry name" value="GldH_lipo"/>
    <property type="match status" value="1"/>
</dbReference>
<gene>
    <name evidence="1" type="ORF">DFO77_106120</name>
</gene>
<dbReference type="EMBL" id="QPIZ01000006">
    <property type="protein sequence ID" value="RCW37426.1"/>
    <property type="molecule type" value="Genomic_DNA"/>
</dbReference>
<comment type="caution">
    <text evidence="1">The sequence shown here is derived from an EMBL/GenBank/DDBJ whole genome shotgun (WGS) entry which is preliminary data.</text>
</comment>
<name>A0A368V8J3_9BACT</name>
<dbReference type="AlphaFoldDB" id="A0A368V8J3"/>
<sequence>MTGHRMLPVIRKTRVLLVLVLVGLASCNQSLVYEENREIPGKNWHKDSLVVFAAAIEDTSNVLNFGFSFEHNNDYPYSNLWLFIDVKGPEGHQQTDTMEFFLAEPDGRWLGKGNDDSRTVNWLYKRGVKMRQPGTYSFVVRQGMRRDRLDGVQSLSMWVEKINPETK</sequence>